<dbReference type="AlphaFoldDB" id="A0A6J6Q3N9"/>
<sequence>MRDMRFDLRFADFDKRVDSYRAAIGAHDERVHVDAAHIGASVDHGAEAHDDVDEFTAVHGTFASERAEQLLGRKAVDHLAGLKSAQRRGPKDNIGDGLGEDSPNSEHHRGTELGIAQYARNEFAVA</sequence>
<evidence type="ECO:0000313" key="2">
    <source>
        <dbReference type="EMBL" id="CAB4705182.1"/>
    </source>
</evidence>
<accession>A0A6J6Q3N9</accession>
<name>A0A6J6Q3N9_9ZZZZ</name>
<feature type="region of interest" description="Disordered" evidence="1">
    <location>
        <begin position="81"/>
        <end position="114"/>
    </location>
</feature>
<protein>
    <submittedName>
        <fullName evidence="2">Unannotated protein</fullName>
    </submittedName>
</protein>
<dbReference type="EMBL" id="CAEZXM010000299">
    <property type="protein sequence ID" value="CAB4705182.1"/>
    <property type="molecule type" value="Genomic_DNA"/>
</dbReference>
<proteinExistence type="predicted"/>
<evidence type="ECO:0000256" key="1">
    <source>
        <dbReference type="SAM" id="MobiDB-lite"/>
    </source>
</evidence>
<organism evidence="2">
    <name type="scientific">freshwater metagenome</name>
    <dbReference type="NCBI Taxonomy" id="449393"/>
    <lineage>
        <taxon>unclassified sequences</taxon>
        <taxon>metagenomes</taxon>
        <taxon>ecological metagenomes</taxon>
    </lineage>
</organism>
<gene>
    <name evidence="2" type="ORF">UFOPK2366_01464</name>
</gene>
<reference evidence="2" key="1">
    <citation type="submission" date="2020-05" db="EMBL/GenBank/DDBJ databases">
        <authorList>
            <person name="Chiriac C."/>
            <person name="Salcher M."/>
            <person name="Ghai R."/>
            <person name="Kavagutti S V."/>
        </authorList>
    </citation>
    <scope>NUCLEOTIDE SEQUENCE</scope>
</reference>